<sequence length="18" mass="2262">MTGIHFFTTNKIWKHLRM</sequence>
<evidence type="ECO:0000313" key="1">
    <source>
        <dbReference type="EMBL" id="MBX65337.1"/>
    </source>
</evidence>
<reference evidence="1" key="1">
    <citation type="submission" date="2018-02" db="EMBL/GenBank/DDBJ databases">
        <title>Rhizophora mucronata_Transcriptome.</title>
        <authorList>
            <person name="Meera S.P."/>
            <person name="Sreeshan A."/>
            <person name="Augustine A."/>
        </authorList>
    </citation>
    <scope>NUCLEOTIDE SEQUENCE</scope>
    <source>
        <tissue evidence="1">Leaf</tissue>
    </source>
</reference>
<dbReference type="EMBL" id="GGEC01084853">
    <property type="protein sequence ID" value="MBX65337.1"/>
    <property type="molecule type" value="Transcribed_RNA"/>
</dbReference>
<name>A0A2P2QER3_RHIMU</name>
<organism evidence="1">
    <name type="scientific">Rhizophora mucronata</name>
    <name type="common">Asiatic mangrove</name>
    <dbReference type="NCBI Taxonomy" id="61149"/>
    <lineage>
        <taxon>Eukaryota</taxon>
        <taxon>Viridiplantae</taxon>
        <taxon>Streptophyta</taxon>
        <taxon>Embryophyta</taxon>
        <taxon>Tracheophyta</taxon>
        <taxon>Spermatophyta</taxon>
        <taxon>Magnoliopsida</taxon>
        <taxon>eudicotyledons</taxon>
        <taxon>Gunneridae</taxon>
        <taxon>Pentapetalae</taxon>
        <taxon>rosids</taxon>
        <taxon>fabids</taxon>
        <taxon>Malpighiales</taxon>
        <taxon>Rhizophoraceae</taxon>
        <taxon>Rhizophora</taxon>
    </lineage>
</organism>
<accession>A0A2P2QER3</accession>
<dbReference type="AlphaFoldDB" id="A0A2P2QER3"/>
<proteinExistence type="predicted"/>
<protein>
    <submittedName>
        <fullName evidence="1">Uncharacterized protein</fullName>
    </submittedName>
</protein>